<feature type="compositionally biased region" description="Low complexity" evidence="5">
    <location>
        <begin position="76"/>
        <end position="93"/>
    </location>
</feature>
<dbReference type="EMBL" id="CAJVPS010007739">
    <property type="protein sequence ID" value="CAG8637541.1"/>
    <property type="molecule type" value="Genomic_DNA"/>
</dbReference>
<proteinExistence type="predicted"/>
<feature type="transmembrane region" description="Helical" evidence="6">
    <location>
        <begin position="325"/>
        <end position="348"/>
    </location>
</feature>
<protein>
    <submittedName>
        <fullName evidence="8">12487_t:CDS:1</fullName>
    </submittedName>
</protein>
<dbReference type="OrthoDB" id="2282627at2759"/>
<dbReference type="InterPro" id="IPR017981">
    <property type="entry name" value="GPCR_2-like_7TM"/>
</dbReference>
<feature type="transmembrane region" description="Helical" evidence="6">
    <location>
        <begin position="354"/>
        <end position="373"/>
    </location>
</feature>
<name>A0A9N9H048_9GLOM</name>
<dbReference type="PROSITE" id="PS50261">
    <property type="entry name" value="G_PROTEIN_RECEP_F2_4"/>
    <property type="match status" value="1"/>
</dbReference>
<dbReference type="SUPFAM" id="SSF81321">
    <property type="entry name" value="Family A G protein-coupled receptor-like"/>
    <property type="match status" value="1"/>
</dbReference>
<organism evidence="8 9">
    <name type="scientific">Ambispora leptoticha</name>
    <dbReference type="NCBI Taxonomy" id="144679"/>
    <lineage>
        <taxon>Eukaryota</taxon>
        <taxon>Fungi</taxon>
        <taxon>Fungi incertae sedis</taxon>
        <taxon>Mucoromycota</taxon>
        <taxon>Glomeromycotina</taxon>
        <taxon>Glomeromycetes</taxon>
        <taxon>Archaeosporales</taxon>
        <taxon>Ambisporaceae</taxon>
        <taxon>Ambispora</taxon>
    </lineage>
</organism>
<evidence type="ECO:0000313" key="8">
    <source>
        <dbReference type="EMBL" id="CAG8637541.1"/>
    </source>
</evidence>
<keyword evidence="2 6" id="KW-0812">Transmembrane</keyword>
<dbReference type="GO" id="GO:0005886">
    <property type="term" value="C:plasma membrane"/>
    <property type="evidence" value="ECO:0007669"/>
    <property type="project" value="TreeGrafter"/>
</dbReference>
<dbReference type="Gene3D" id="1.20.1070.10">
    <property type="entry name" value="Rhodopsin 7-helix transmembrane proteins"/>
    <property type="match status" value="1"/>
</dbReference>
<feature type="domain" description="G-protein coupled receptors family 2 profile 2" evidence="7">
    <location>
        <begin position="104"/>
        <end position="366"/>
    </location>
</feature>
<comment type="subcellular location">
    <subcellularLocation>
        <location evidence="1">Membrane</location>
        <topology evidence="1">Multi-pass membrane protein</topology>
    </subcellularLocation>
</comment>
<gene>
    <name evidence="8" type="ORF">ALEPTO_LOCUS9594</name>
</gene>
<feature type="transmembrane region" description="Helical" evidence="6">
    <location>
        <begin position="260"/>
        <end position="287"/>
    </location>
</feature>
<dbReference type="AlphaFoldDB" id="A0A9N9H048"/>
<keyword evidence="3 6" id="KW-1133">Transmembrane helix</keyword>
<dbReference type="Proteomes" id="UP000789508">
    <property type="component" value="Unassembled WGS sequence"/>
</dbReference>
<feature type="compositionally biased region" description="Polar residues" evidence="5">
    <location>
        <begin position="456"/>
        <end position="471"/>
    </location>
</feature>
<comment type="caution">
    <text evidence="8">The sequence shown here is derived from an EMBL/GenBank/DDBJ whole genome shotgun (WGS) entry which is preliminary data.</text>
</comment>
<evidence type="ECO:0000256" key="5">
    <source>
        <dbReference type="SAM" id="MobiDB-lite"/>
    </source>
</evidence>
<evidence type="ECO:0000256" key="4">
    <source>
        <dbReference type="ARBA" id="ARBA00023136"/>
    </source>
</evidence>
<dbReference type="GO" id="GO:0007189">
    <property type="term" value="P:adenylate cyclase-activating G protein-coupled receptor signaling pathway"/>
    <property type="evidence" value="ECO:0007669"/>
    <property type="project" value="TreeGrafter"/>
</dbReference>
<evidence type="ECO:0000256" key="1">
    <source>
        <dbReference type="ARBA" id="ARBA00004141"/>
    </source>
</evidence>
<keyword evidence="9" id="KW-1185">Reference proteome</keyword>
<feature type="non-terminal residue" evidence="8">
    <location>
        <position position="580"/>
    </location>
</feature>
<accession>A0A9N9H048</accession>
<feature type="compositionally biased region" description="Low complexity" evidence="5">
    <location>
        <begin position="1"/>
        <end position="32"/>
    </location>
</feature>
<dbReference type="GO" id="GO:0004930">
    <property type="term" value="F:G protein-coupled receptor activity"/>
    <property type="evidence" value="ECO:0007669"/>
    <property type="project" value="TreeGrafter"/>
</dbReference>
<dbReference type="GO" id="GO:0007166">
    <property type="term" value="P:cell surface receptor signaling pathway"/>
    <property type="evidence" value="ECO:0007669"/>
    <property type="project" value="InterPro"/>
</dbReference>
<keyword evidence="4 6" id="KW-0472">Membrane</keyword>
<sequence length="580" mass="64609">TLSWSPTWSPSITQTPIPIISQTTSTNSQQLPERPTEHTRPTQQPQQQSQPTTSAILNDNTTATTSNIPDNTEPASPTDSTDNSSPTDSSNTDGQQNALSDDQVNLIIQFNIDLSITSIIGGLLVLLVIASMWRYDKKLVNRVSLRLTAVISFVDVLNAIALIIYTNYTPDDTPLCTGIAAALSFFPQVYLFLTVMIAFNLQLVFLHRRKISKFSDRWYIPVAILAALVCNVPPLVLNRFGFDEASADCYYRDSKSTETFYWILFAFIIPILFAMVYCTVVFVIVVFKIVFENRKLAETVQTGSATLSMKAKKQKLLVLRLASRISLYACIPVLSVAGIVVMFIWSNLAVGVFIPYWVTLWSVIGSSLPAFIFDPAVHNAVKKVRRELVRKYGYPTDQMGSTTSRSTFSPPPSPSIPISPSFRMSNADSFVPGNNRFMIWFVRKFLAPKQRVSNPMTTTISSASNGYNYPRSQREGHRHSVADTSSRADNDSDLIGVAISTPDNTVSTAASSYATFDSSSRLMGHNNDTIASFHNRYDRENSIYSQYYYSSEDVEAMGNSRPSSSIDDESEWEQYEMTAL</sequence>
<reference evidence="8" key="1">
    <citation type="submission" date="2021-06" db="EMBL/GenBank/DDBJ databases">
        <authorList>
            <person name="Kallberg Y."/>
            <person name="Tangrot J."/>
            <person name="Rosling A."/>
        </authorList>
    </citation>
    <scope>NUCLEOTIDE SEQUENCE</scope>
    <source>
        <strain evidence="8">FL130A</strain>
    </source>
</reference>
<feature type="compositionally biased region" description="Low complexity" evidence="5">
    <location>
        <begin position="41"/>
        <end position="54"/>
    </location>
</feature>
<dbReference type="PANTHER" id="PTHR23112:SF0">
    <property type="entry name" value="TRANSMEMBRANE PROTEIN 116"/>
    <property type="match status" value="1"/>
</dbReference>
<feature type="transmembrane region" description="Helical" evidence="6">
    <location>
        <begin position="114"/>
        <end position="133"/>
    </location>
</feature>
<evidence type="ECO:0000256" key="3">
    <source>
        <dbReference type="ARBA" id="ARBA00022989"/>
    </source>
</evidence>
<feature type="transmembrane region" description="Helical" evidence="6">
    <location>
        <begin position="145"/>
        <end position="165"/>
    </location>
</feature>
<feature type="region of interest" description="Disordered" evidence="5">
    <location>
        <begin position="1"/>
        <end position="96"/>
    </location>
</feature>
<feature type="region of interest" description="Disordered" evidence="5">
    <location>
        <begin position="556"/>
        <end position="580"/>
    </location>
</feature>
<evidence type="ECO:0000256" key="2">
    <source>
        <dbReference type="ARBA" id="ARBA00022692"/>
    </source>
</evidence>
<feature type="region of interest" description="Disordered" evidence="5">
    <location>
        <begin position="456"/>
        <end position="489"/>
    </location>
</feature>
<evidence type="ECO:0000313" key="9">
    <source>
        <dbReference type="Proteomes" id="UP000789508"/>
    </source>
</evidence>
<evidence type="ECO:0000256" key="6">
    <source>
        <dbReference type="SAM" id="Phobius"/>
    </source>
</evidence>
<evidence type="ECO:0000259" key="7">
    <source>
        <dbReference type="PROSITE" id="PS50261"/>
    </source>
</evidence>
<dbReference type="PANTHER" id="PTHR23112">
    <property type="entry name" value="G PROTEIN-COUPLED RECEPTOR 157-RELATED"/>
    <property type="match status" value="1"/>
</dbReference>
<feature type="transmembrane region" description="Helical" evidence="6">
    <location>
        <begin position="218"/>
        <end position="240"/>
    </location>
</feature>
<feature type="compositionally biased region" description="Basic and acidic residues" evidence="5">
    <location>
        <begin position="472"/>
        <end position="489"/>
    </location>
</feature>
<feature type="compositionally biased region" description="Polar residues" evidence="5">
    <location>
        <begin position="55"/>
        <end position="75"/>
    </location>
</feature>
<feature type="transmembrane region" description="Helical" evidence="6">
    <location>
        <begin position="185"/>
        <end position="206"/>
    </location>
</feature>